<protein>
    <recommendedName>
        <fullName evidence="11">sn-glycerol-3-phosphate transport system permease protein UgpA</fullName>
    </recommendedName>
</protein>
<feature type="transmembrane region" description="Helical" evidence="12">
    <location>
        <begin position="108"/>
        <end position="128"/>
    </location>
</feature>
<dbReference type="OrthoDB" id="9773727at2"/>
<dbReference type="SUPFAM" id="SSF161098">
    <property type="entry name" value="MetI-like"/>
    <property type="match status" value="1"/>
</dbReference>
<accession>A0A2T4ZHX6</accession>
<evidence type="ECO:0000256" key="12">
    <source>
        <dbReference type="RuleBase" id="RU363032"/>
    </source>
</evidence>
<name>A0A2T4ZHX6_9HYPH</name>
<comment type="subcellular location">
    <subcellularLocation>
        <location evidence="1">Cell inner membrane</location>
        <topology evidence="1">Multi-pass membrane protein</topology>
    </subcellularLocation>
    <subcellularLocation>
        <location evidence="12">Cell membrane</location>
        <topology evidence="12">Multi-pass membrane protein</topology>
    </subcellularLocation>
</comment>
<evidence type="ECO:0000256" key="5">
    <source>
        <dbReference type="ARBA" id="ARBA00022475"/>
    </source>
</evidence>
<dbReference type="CDD" id="cd06261">
    <property type="entry name" value="TM_PBP2"/>
    <property type="match status" value="1"/>
</dbReference>
<comment type="subunit">
    <text evidence="3">The complex is composed of two ATP-binding proteins (UgpC), two transmembrane proteins (UgpA and UgpE) and a solute-binding protein (UgpB).</text>
</comment>
<evidence type="ECO:0000256" key="7">
    <source>
        <dbReference type="ARBA" id="ARBA00022692"/>
    </source>
</evidence>
<dbReference type="InterPro" id="IPR050809">
    <property type="entry name" value="UgpAE/MalFG_permease"/>
</dbReference>
<proteinExistence type="inferred from homology"/>
<evidence type="ECO:0000256" key="8">
    <source>
        <dbReference type="ARBA" id="ARBA00022989"/>
    </source>
</evidence>
<dbReference type="RefSeq" id="WP_108174059.1">
    <property type="nucleotide sequence ID" value="NZ_JAIESU010000006.1"/>
</dbReference>
<feature type="domain" description="ABC transmembrane type-1" evidence="13">
    <location>
        <begin position="71"/>
        <end position="283"/>
    </location>
</feature>
<reference evidence="14 15" key="1">
    <citation type="submission" date="2018-04" db="EMBL/GenBank/DDBJ databases">
        <title>Genomic Encyclopedia of Archaeal and Bacterial Type Strains, Phase II (KMG-II): from individual species to whole genera.</title>
        <authorList>
            <person name="Goeker M."/>
        </authorList>
    </citation>
    <scope>NUCLEOTIDE SEQUENCE [LARGE SCALE GENOMIC DNA]</scope>
    <source>
        <strain evidence="14 15">DSM 25521</strain>
    </source>
</reference>
<evidence type="ECO:0000313" key="14">
    <source>
        <dbReference type="EMBL" id="PTM61598.1"/>
    </source>
</evidence>
<evidence type="ECO:0000256" key="11">
    <source>
        <dbReference type="ARBA" id="ARBA00040780"/>
    </source>
</evidence>
<comment type="similarity">
    <text evidence="2 12">Belongs to the binding-protein-dependent transport system permease family.</text>
</comment>
<dbReference type="GO" id="GO:0005886">
    <property type="term" value="C:plasma membrane"/>
    <property type="evidence" value="ECO:0007669"/>
    <property type="project" value="UniProtKB-SubCell"/>
</dbReference>
<dbReference type="Proteomes" id="UP000241808">
    <property type="component" value="Unassembled WGS sequence"/>
</dbReference>
<evidence type="ECO:0000256" key="6">
    <source>
        <dbReference type="ARBA" id="ARBA00022519"/>
    </source>
</evidence>
<dbReference type="InterPro" id="IPR035906">
    <property type="entry name" value="MetI-like_sf"/>
</dbReference>
<keyword evidence="7 12" id="KW-0812">Transmembrane</keyword>
<keyword evidence="5" id="KW-1003">Cell membrane</keyword>
<comment type="caution">
    <text evidence="14">The sequence shown here is derived from an EMBL/GenBank/DDBJ whole genome shotgun (WGS) entry which is preliminary data.</text>
</comment>
<dbReference type="PANTHER" id="PTHR43227">
    <property type="entry name" value="BLL4140 PROTEIN"/>
    <property type="match status" value="1"/>
</dbReference>
<keyword evidence="9 12" id="KW-0472">Membrane</keyword>
<evidence type="ECO:0000256" key="4">
    <source>
        <dbReference type="ARBA" id="ARBA00022448"/>
    </source>
</evidence>
<evidence type="ECO:0000256" key="10">
    <source>
        <dbReference type="ARBA" id="ARBA00037054"/>
    </source>
</evidence>
<organism evidence="14 15">
    <name type="scientific">Phreatobacter oligotrophus</name>
    <dbReference type="NCBI Taxonomy" id="1122261"/>
    <lineage>
        <taxon>Bacteria</taxon>
        <taxon>Pseudomonadati</taxon>
        <taxon>Pseudomonadota</taxon>
        <taxon>Alphaproteobacteria</taxon>
        <taxon>Hyphomicrobiales</taxon>
        <taxon>Phreatobacteraceae</taxon>
        <taxon>Phreatobacter</taxon>
    </lineage>
</organism>
<feature type="transmembrane region" description="Helical" evidence="12">
    <location>
        <begin position="75"/>
        <end position="96"/>
    </location>
</feature>
<keyword evidence="8 12" id="KW-1133">Transmembrane helix</keyword>
<evidence type="ECO:0000259" key="13">
    <source>
        <dbReference type="PROSITE" id="PS50928"/>
    </source>
</evidence>
<dbReference type="PROSITE" id="PS50928">
    <property type="entry name" value="ABC_TM1"/>
    <property type="match status" value="1"/>
</dbReference>
<feature type="transmembrane region" description="Helical" evidence="12">
    <location>
        <begin position="267"/>
        <end position="287"/>
    </location>
</feature>
<evidence type="ECO:0000256" key="3">
    <source>
        <dbReference type="ARBA" id="ARBA00011557"/>
    </source>
</evidence>
<gene>
    <name evidence="14" type="ORF">C8P69_101268</name>
</gene>
<evidence type="ECO:0000256" key="9">
    <source>
        <dbReference type="ARBA" id="ARBA00023136"/>
    </source>
</evidence>
<feature type="transmembrane region" description="Helical" evidence="12">
    <location>
        <begin position="201"/>
        <end position="227"/>
    </location>
</feature>
<dbReference type="InterPro" id="IPR000515">
    <property type="entry name" value="MetI-like"/>
</dbReference>
<keyword evidence="6" id="KW-0997">Cell inner membrane</keyword>
<feature type="transmembrane region" description="Helical" evidence="12">
    <location>
        <begin position="156"/>
        <end position="180"/>
    </location>
</feature>
<dbReference type="EMBL" id="PZZL01000001">
    <property type="protein sequence ID" value="PTM61598.1"/>
    <property type="molecule type" value="Genomic_DNA"/>
</dbReference>
<dbReference type="AlphaFoldDB" id="A0A2T4ZHX6"/>
<dbReference type="Gene3D" id="1.10.3720.10">
    <property type="entry name" value="MetI-like"/>
    <property type="match status" value="1"/>
</dbReference>
<evidence type="ECO:0000256" key="2">
    <source>
        <dbReference type="ARBA" id="ARBA00009306"/>
    </source>
</evidence>
<dbReference type="PANTHER" id="PTHR43227:SF9">
    <property type="entry name" value="SN-GLYCEROL-3-PHOSPHATE TRANSPORT SYSTEM PERMEASE PROTEIN UGPA"/>
    <property type="match status" value="1"/>
</dbReference>
<dbReference type="NCBIfam" id="NF007852">
    <property type="entry name" value="PRK10561.1"/>
    <property type="match status" value="1"/>
</dbReference>
<keyword evidence="4 12" id="KW-0813">Transport</keyword>
<evidence type="ECO:0000256" key="1">
    <source>
        <dbReference type="ARBA" id="ARBA00004429"/>
    </source>
</evidence>
<feature type="transmembrane region" description="Helical" evidence="12">
    <location>
        <begin position="12"/>
        <end position="32"/>
    </location>
</feature>
<evidence type="ECO:0000313" key="15">
    <source>
        <dbReference type="Proteomes" id="UP000241808"/>
    </source>
</evidence>
<sequence length="293" mass="32582">MERKVVYPQKLLPYLLVAPQIAITLVFFFWPAGQAIWMSTLLQDPLGFSVQFVGLENFEAVLKDPAYLATLQRTFLFSFGVTALAMIPALLLAVMVDRVVRGATAYRTVLVIPYAIAPAVAGALWLFLFQPSIGTIAYPLRFLGIDWNPRIDGTDAMIVVVIASAWKQIGYNFLFFLAGLQSIPKSLLEAAAIDGATEVRRFWTIVFPLLSPTTFFLLVINITYAFFDTFGVIHAVTQGGPGKSTEVLIYKAWYDGLIAQDLGRSSAQAVILMVIVIGLTVIQFRYVERRVHY</sequence>
<dbReference type="GO" id="GO:0055085">
    <property type="term" value="P:transmembrane transport"/>
    <property type="evidence" value="ECO:0007669"/>
    <property type="project" value="InterPro"/>
</dbReference>
<comment type="function">
    <text evidence="10">Part of the ABC transporter complex UgpBAEC involved in sn-glycerol-3-phosphate (G3P) import. Probably responsible for the translocation of the substrate across the membrane.</text>
</comment>
<keyword evidence="15" id="KW-1185">Reference proteome</keyword>
<dbReference type="Pfam" id="PF00528">
    <property type="entry name" value="BPD_transp_1"/>
    <property type="match status" value="1"/>
</dbReference>